<dbReference type="InterPro" id="IPR020846">
    <property type="entry name" value="MFS_dom"/>
</dbReference>
<keyword evidence="3 6" id="KW-0812">Transmembrane</keyword>
<feature type="transmembrane region" description="Helical" evidence="6">
    <location>
        <begin position="112"/>
        <end position="130"/>
    </location>
</feature>
<keyword evidence="9" id="KW-1185">Reference proteome</keyword>
<sequence length="406" mass="43855">MSSYALQKKATEAISKSTNEPVYRVLFLISLCHLLNDSLQSVVTAMFPILEKEMNLSYTQMGFIVFSLNIVSSLMQPVIGIMSDKKPMPYALPVGLSFSFVGMIGLSVIDSYIGMIVSVLLLGIGSAIFHPEGSRVVYMAAGNKRGTAQSIFQVGGNTGQALAPLMAAFILLPLGLQKGTFIFAFVALTAVICLVFVSRWYSLQLKSNNVNLKKNAASMVNSKIDKRVGLVLVILLLFIFTRTWYLQAISNFYTLYSIDVYGFQIKTSQIYLFAFLGAGALGTFFGGPLADRFGKKNIISASIIMTIPLALLLPHVYPILAFILLVLIGFILMTSFSVTVVYAQELVPGRIGLMSGLTVGLAFGLGAVGSVALGNIADIIGLQMMMISISFLPILGLITFLLPKNG</sequence>
<accession>A0A285D2B4</accession>
<evidence type="ECO:0000313" key="8">
    <source>
        <dbReference type="EMBL" id="SNX73951.1"/>
    </source>
</evidence>
<evidence type="ECO:0000256" key="5">
    <source>
        <dbReference type="ARBA" id="ARBA00023136"/>
    </source>
</evidence>
<evidence type="ECO:0000313" key="9">
    <source>
        <dbReference type="Proteomes" id="UP000219546"/>
    </source>
</evidence>
<dbReference type="OrthoDB" id="9770492at2"/>
<dbReference type="SUPFAM" id="SSF103473">
    <property type="entry name" value="MFS general substrate transporter"/>
    <property type="match status" value="1"/>
</dbReference>
<organism evidence="8 9">
    <name type="scientific">Bacillus oleivorans</name>
    <dbReference type="NCBI Taxonomy" id="1448271"/>
    <lineage>
        <taxon>Bacteria</taxon>
        <taxon>Bacillati</taxon>
        <taxon>Bacillota</taxon>
        <taxon>Bacilli</taxon>
        <taxon>Bacillales</taxon>
        <taxon>Bacillaceae</taxon>
        <taxon>Bacillus</taxon>
    </lineage>
</organism>
<feature type="transmembrane region" description="Helical" evidence="6">
    <location>
        <begin position="319"/>
        <end position="341"/>
    </location>
</feature>
<evidence type="ECO:0000256" key="3">
    <source>
        <dbReference type="ARBA" id="ARBA00022692"/>
    </source>
</evidence>
<dbReference type="GO" id="GO:0022857">
    <property type="term" value="F:transmembrane transporter activity"/>
    <property type="evidence" value="ECO:0007669"/>
    <property type="project" value="InterPro"/>
</dbReference>
<dbReference type="Gene3D" id="1.20.1250.20">
    <property type="entry name" value="MFS general substrate transporter like domains"/>
    <property type="match status" value="2"/>
</dbReference>
<dbReference type="CDD" id="cd17478">
    <property type="entry name" value="MFS_FsR"/>
    <property type="match status" value="1"/>
</dbReference>
<feature type="transmembrane region" description="Helical" evidence="6">
    <location>
        <begin position="228"/>
        <end position="250"/>
    </location>
</feature>
<dbReference type="Pfam" id="PF07690">
    <property type="entry name" value="MFS_1"/>
    <property type="match status" value="1"/>
</dbReference>
<feature type="transmembrane region" description="Helical" evidence="6">
    <location>
        <begin position="180"/>
        <end position="201"/>
    </location>
</feature>
<keyword evidence="4 6" id="KW-1133">Transmembrane helix</keyword>
<feature type="transmembrane region" description="Helical" evidence="6">
    <location>
        <begin position="151"/>
        <end position="174"/>
    </location>
</feature>
<protein>
    <submittedName>
        <fullName evidence="8">FSR family fosmidomycin resistance protein-like MFS transporter</fullName>
    </submittedName>
</protein>
<dbReference type="EMBL" id="OAOP01000008">
    <property type="protein sequence ID" value="SNX73951.1"/>
    <property type="molecule type" value="Genomic_DNA"/>
</dbReference>
<dbReference type="InterPro" id="IPR036259">
    <property type="entry name" value="MFS_trans_sf"/>
</dbReference>
<comment type="subcellular location">
    <subcellularLocation>
        <location evidence="1">Cell membrane</location>
        <topology evidence="1">Multi-pass membrane protein</topology>
    </subcellularLocation>
</comment>
<feature type="transmembrane region" description="Helical" evidence="6">
    <location>
        <begin position="56"/>
        <end position="75"/>
    </location>
</feature>
<evidence type="ECO:0000256" key="1">
    <source>
        <dbReference type="ARBA" id="ARBA00004651"/>
    </source>
</evidence>
<proteinExistence type="predicted"/>
<dbReference type="InterPro" id="IPR011701">
    <property type="entry name" value="MFS"/>
</dbReference>
<dbReference type="Proteomes" id="UP000219546">
    <property type="component" value="Unassembled WGS sequence"/>
</dbReference>
<dbReference type="RefSeq" id="WP_097159696.1">
    <property type="nucleotide sequence ID" value="NZ_JBEPMQ010000008.1"/>
</dbReference>
<name>A0A285D2B4_9BACI</name>
<evidence type="ECO:0000256" key="2">
    <source>
        <dbReference type="ARBA" id="ARBA00022448"/>
    </source>
</evidence>
<feature type="domain" description="Major facilitator superfamily (MFS) profile" evidence="7">
    <location>
        <begin position="25"/>
        <end position="406"/>
    </location>
</feature>
<keyword evidence="5 6" id="KW-0472">Membrane</keyword>
<dbReference type="GO" id="GO:0005886">
    <property type="term" value="C:plasma membrane"/>
    <property type="evidence" value="ECO:0007669"/>
    <property type="project" value="UniProtKB-SubCell"/>
</dbReference>
<dbReference type="PANTHER" id="PTHR43129:SF1">
    <property type="entry name" value="FOSMIDOMYCIN RESISTANCE PROTEIN"/>
    <property type="match status" value="1"/>
</dbReference>
<gene>
    <name evidence="8" type="ORF">SAMN05877753_10854</name>
</gene>
<dbReference type="AlphaFoldDB" id="A0A285D2B4"/>
<feature type="transmembrane region" description="Helical" evidence="6">
    <location>
        <begin position="270"/>
        <end position="290"/>
    </location>
</feature>
<dbReference type="PANTHER" id="PTHR43129">
    <property type="entry name" value="FOSMIDOMYCIN RESISTANCE PROTEIN"/>
    <property type="match status" value="1"/>
</dbReference>
<evidence type="ECO:0000259" key="7">
    <source>
        <dbReference type="PROSITE" id="PS50850"/>
    </source>
</evidence>
<reference evidence="8 9" key="1">
    <citation type="submission" date="2017-08" db="EMBL/GenBank/DDBJ databases">
        <authorList>
            <person name="de Groot N.N."/>
        </authorList>
    </citation>
    <scope>NUCLEOTIDE SEQUENCE [LARGE SCALE GENOMIC DNA]</scope>
    <source>
        <strain evidence="8 9">JC228</strain>
    </source>
</reference>
<feature type="transmembrane region" description="Helical" evidence="6">
    <location>
        <begin position="379"/>
        <end position="402"/>
    </location>
</feature>
<feature type="transmembrane region" description="Helical" evidence="6">
    <location>
        <begin position="353"/>
        <end position="373"/>
    </location>
</feature>
<evidence type="ECO:0000256" key="6">
    <source>
        <dbReference type="SAM" id="Phobius"/>
    </source>
</evidence>
<evidence type="ECO:0000256" key="4">
    <source>
        <dbReference type="ARBA" id="ARBA00022989"/>
    </source>
</evidence>
<dbReference type="PROSITE" id="PS50850">
    <property type="entry name" value="MFS"/>
    <property type="match status" value="1"/>
</dbReference>
<keyword evidence="2" id="KW-0813">Transport</keyword>